<name>A0A399D5Y5_9BACT</name>
<evidence type="ECO:0000256" key="1">
    <source>
        <dbReference type="SAM" id="SignalP"/>
    </source>
</evidence>
<evidence type="ECO:0000313" key="3">
    <source>
        <dbReference type="EMBL" id="RIH66618.1"/>
    </source>
</evidence>
<dbReference type="Proteomes" id="UP000266441">
    <property type="component" value="Unassembled WGS sequence"/>
</dbReference>
<keyword evidence="4" id="KW-1185">Reference proteome</keyword>
<reference evidence="3 4" key="1">
    <citation type="journal article" date="2015" name="Int. J. Syst. Evol. Microbiol.">
        <title>Mariniphaga sediminis sp. nov., isolated from coastal sediment.</title>
        <authorList>
            <person name="Wang F.Q."/>
            <person name="Shen Q.Y."/>
            <person name="Chen G.J."/>
            <person name="Du Z.J."/>
        </authorList>
    </citation>
    <scope>NUCLEOTIDE SEQUENCE [LARGE SCALE GENOMIC DNA]</scope>
    <source>
        <strain evidence="3 4">SY21</strain>
    </source>
</reference>
<protein>
    <submittedName>
        <fullName evidence="3">PorT family protein</fullName>
    </submittedName>
</protein>
<feature type="chain" id="PRO_5017318190" evidence="1">
    <location>
        <begin position="22"/>
        <end position="210"/>
    </location>
</feature>
<feature type="domain" description="Outer membrane protein beta-barrel" evidence="2">
    <location>
        <begin position="21"/>
        <end position="183"/>
    </location>
</feature>
<dbReference type="AlphaFoldDB" id="A0A399D5Y5"/>
<gene>
    <name evidence="3" type="ORF">D1164_03180</name>
</gene>
<dbReference type="OrthoDB" id="947434at2"/>
<evidence type="ECO:0000313" key="4">
    <source>
        <dbReference type="Proteomes" id="UP000266441"/>
    </source>
</evidence>
<dbReference type="EMBL" id="QWET01000002">
    <property type="protein sequence ID" value="RIH66618.1"/>
    <property type="molecule type" value="Genomic_DNA"/>
</dbReference>
<feature type="signal peptide" evidence="1">
    <location>
        <begin position="1"/>
        <end position="21"/>
    </location>
</feature>
<comment type="caution">
    <text evidence="3">The sequence shown here is derived from an EMBL/GenBank/DDBJ whole genome shotgun (WGS) entry which is preliminary data.</text>
</comment>
<dbReference type="InterPro" id="IPR025665">
    <property type="entry name" value="Beta-barrel_OMP_2"/>
</dbReference>
<organism evidence="3 4">
    <name type="scientific">Mariniphaga sediminis</name>
    <dbReference type="NCBI Taxonomy" id="1628158"/>
    <lineage>
        <taxon>Bacteria</taxon>
        <taxon>Pseudomonadati</taxon>
        <taxon>Bacteroidota</taxon>
        <taxon>Bacteroidia</taxon>
        <taxon>Marinilabiliales</taxon>
        <taxon>Prolixibacteraceae</taxon>
        <taxon>Mariniphaga</taxon>
    </lineage>
</organism>
<sequence>MKKILVAVLIGGILFVSNLSAQNSDFGAKGGLNFSNMTVSGNNDENLKLGFHVGVFDKISISESFAIQPELLYSVKGFKYNFDNVVFADGEAKFNLRYIDLPVKLVYNLSPDFEFQFGPYVSYLLKAKVKTDAEVMDFFDIDSDGELDRANFRPFDMGLSAGLGFNLDPFLLGFNYNVGLTRVAKENRPAEEIIGDARNTVIQVYAGIRF</sequence>
<evidence type="ECO:0000259" key="2">
    <source>
        <dbReference type="Pfam" id="PF13568"/>
    </source>
</evidence>
<proteinExistence type="predicted"/>
<dbReference type="RefSeq" id="WP_119348492.1">
    <property type="nucleotide sequence ID" value="NZ_QWET01000002.1"/>
</dbReference>
<accession>A0A399D5Y5</accession>
<keyword evidence="1" id="KW-0732">Signal</keyword>
<dbReference type="Pfam" id="PF13568">
    <property type="entry name" value="OMP_b-brl_2"/>
    <property type="match status" value="1"/>
</dbReference>